<gene>
    <name evidence="1" type="ORF">GCM10012284_41410</name>
</gene>
<accession>A0A8J3C171</accession>
<comment type="caution">
    <text evidence="1">The sequence shown here is derived from an EMBL/GenBank/DDBJ whole genome shotgun (WGS) entry which is preliminary data.</text>
</comment>
<dbReference type="Proteomes" id="UP000656042">
    <property type="component" value="Unassembled WGS sequence"/>
</dbReference>
<proteinExistence type="predicted"/>
<evidence type="ECO:0000313" key="1">
    <source>
        <dbReference type="EMBL" id="GGL02547.1"/>
    </source>
</evidence>
<dbReference type="AlphaFoldDB" id="A0A8J3C171"/>
<reference evidence="1" key="1">
    <citation type="journal article" date="2014" name="Int. J. Syst. Evol. Microbiol.">
        <title>Complete genome sequence of Corynebacterium casei LMG S-19264T (=DSM 44701T), isolated from a smear-ripened cheese.</title>
        <authorList>
            <consortium name="US DOE Joint Genome Institute (JGI-PGF)"/>
            <person name="Walter F."/>
            <person name="Albersmeier A."/>
            <person name="Kalinowski J."/>
            <person name="Ruckert C."/>
        </authorList>
    </citation>
    <scope>NUCLEOTIDE SEQUENCE</scope>
    <source>
        <strain evidence="1">CGMCC 4.7299</strain>
    </source>
</reference>
<reference evidence="1" key="2">
    <citation type="submission" date="2020-09" db="EMBL/GenBank/DDBJ databases">
        <authorList>
            <person name="Sun Q."/>
            <person name="Zhou Y."/>
        </authorList>
    </citation>
    <scope>NUCLEOTIDE SEQUENCE</scope>
    <source>
        <strain evidence="1">CGMCC 4.7299</strain>
    </source>
</reference>
<name>A0A8J3C171_9ACTN</name>
<sequence length="49" mass="5334">MPMSLVSRGITLAAGTYGWYTYVSPSAIGTCDNYTGHLLAGTYTWTDRL</sequence>
<keyword evidence="2" id="KW-1185">Reference proteome</keyword>
<evidence type="ECO:0000313" key="2">
    <source>
        <dbReference type="Proteomes" id="UP000656042"/>
    </source>
</evidence>
<dbReference type="EMBL" id="BMMX01000020">
    <property type="protein sequence ID" value="GGL02547.1"/>
    <property type="molecule type" value="Genomic_DNA"/>
</dbReference>
<organism evidence="1 2">
    <name type="scientific">Mangrovihabitans endophyticus</name>
    <dbReference type="NCBI Taxonomy" id="1751298"/>
    <lineage>
        <taxon>Bacteria</taxon>
        <taxon>Bacillati</taxon>
        <taxon>Actinomycetota</taxon>
        <taxon>Actinomycetes</taxon>
        <taxon>Micromonosporales</taxon>
        <taxon>Micromonosporaceae</taxon>
        <taxon>Mangrovihabitans</taxon>
    </lineage>
</organism>
<protein>
    <submittedName>
        <fullName evidence="1">Uncharacterized protein</fullName>
    </submittedName>
</protein>